<organism evidence="2 3">
    <name type="scientific">Ustilago trichophora</name>
    <dbReference type="NCBI Taxonomy" id="86804"/>
    <lineage>
        <taxon>Eukaryota</taxon>
        <taxon>Fungi</taxon>
        <taxon>Dikarya</taxon>
        <taxon>Basidiomycota</taxon>
        <taxon>Ustilaginomycotina</taxon>
        <taxon>Ustilaginomycetes</taxon>
        <taxon>Ustilaginales</taxon>
        <taxon>Ustilaginaceae</taxon>
        <taxon>Ustilago</taxon>
    </lineage>
</organism>
<evidence type="ECO:0000256" key="1">
    <source>
        <dbReference type="SAM" id="MobiDB-lite"/>
    </source>
</evidence>
<dbReference type="EMBL" id="OOIN01000004">
    <property type="protein sequence ID" value="SPO22305.1"/>
    <property type="molecule type" value="Genomic_DNA"/>
</dbReference>
<sequence>MVRQGQIRPARRAIVADRLSPSSSSSSGGAKLNRRWFFGFASALNPKDPREEAPVVISQDVPRAHVAAKEAEHQRNVDKWNRAHPKAVQVKPDQMHGRSGDGRGSGTGGQ</sequence>
<keyword evidence="3" id="KW-1185">Reference proteome</keyword>
<feature type="region of interest" description="Disordered" evidence="1">
    <location>
        <begin position="1"/>
        <end position="31"/>
    </location>
</feature>
<proteinExistence type="predicted"/>
<feature type="compositionally biased region" description="Basic and acidic residues" evidence="1">
    <location>
        <begin position="69"/>
        <end position="81"/>
    </location>
</feature>
<gene>
    <name evidence="2" type="ORF">UTRI_00983</name>
</gene>
<dbReference type="AlphaFoldDB" id="A0A5C3DVF9"/>
<evidence type="ECO:0000313" key="2">
    <source>
        <dbReference type="EMBL" id="SPO22305.1"/>
    </source>
</evidence>
<dbReference type="Proteomes" id="UP000324022">
    <property type="component" value="Unassembled WGS sequence"/>
</dbReference>
<feature type="region of interest" description="Disordered" evidence="1">
    <location>
        <begin position="69"/>
        <end position="110"/>
    </location>
</feature>
<name>A0A5C3DVF9_9BASI</name>
<protein>
    <submittedName>
        <fullName evidence="2">Uncharacterized protein</fullName>
    </submittedName>
</protein>
<accession>A0A5C3DVF9</accession>
<reference evidence="2 3" key="1">
    <citation type="submission" date="2018-03" db="EMBL/GenBank/DDBJ databases">
        <authorList>
            <person name="Guldener U."/>
        </authorList>
    </citation>
    <scope>NUCLEOTIDE SEQUENCE [LARGE SCALE GENOMIC DNA]</scope>
    <source>
        <strain evidence="2 3">NBRC100155</strain>
    </source>
</reference>
<evidence type="ECO:0000313" key="3">
    <source>
        <dbReference type="Proteomes" id="UP000324022"/>
    </source>
</evidence>